<protein>
    <recommendedName>
        <fullName evidence="4">Peptide methionine sulfoxide reductase MsrA</fullName>
        <shortName evidence="4">Protein-methionine-S-oxide reductase</shortName>
        <ecNumber evidence="4">1.8.4.11</ecNumber>
    </recommendedName>
    <alternativeName>
        <fullName evidence="4">Peptide-methionine (S)-S-oxide reductase</fullName>
        <shortName evidence="4">Peptide Met(O) reductase</shortName>
    </alternativeName>
</protein>
<dbReference type="InterPro" id="IPR036509">
    <property type="entry name" value="Met_Sox_Rdtase_MsrA_sf"/>
</dbReference>
<evidence type="ECO:0000259" key="5">
    <source>
        <dbReference type="Pfam" id="PF01625"/>
    </source>
</evidence>
<accession>A0ABW0JWY7</accession>
<dbReference type="PANTHER" id="PTHR43774:SF1">
    <property type="entry name" value="PEPTIDE METHIONINE SULFOXIDE REDUCTASE MSRA 2"/>
    <property type="match status" value="1"/>
</dbReference>
<evidence type="ECO:0000256" key="3">
    <source>
        <dbReference type="ARBA" id="ARBA00048782"/>
    </source>
</evidence>
<dbReference type="InterPro" id="IPR002569">
    <property type="entry name" value="Met_Sox_Rdtase_MsrA_dom"/>
</dbReference>
<evidence type="ECO:0000313" key="6">
    <source>
        <dbReference type="EMBL" id="MFC5439865.1"/>
    </source>
</evidence>
<comment type="catalytic activity">
    <reaction evidence="2 4">
        <text>L-methionyl-[protein] + [thioredoxin]-disulfide + H2O = L-methionyl-(S)-S-oxide-[protein] + [thioredoxin]-dithiol</text>
        <dbReference type="Rhea" id="RHEA:14217"/>
        <dbReference type="Rhea" id="RHEA-COMP:10698"/>
        <dbReference type="Rhea" id="RHEA-COMP:10700"/>
        <dbReference type="Rhea" id="RHEA-COMP:12313"/>
        <dbReference type="Rhea" id="RHEA-COMP:12315"/>
        <dbReference type="ChEBI" id="CHEBI:15377"/>
        <dbReference type="ChEBI" id="CHEBI:16044"/>
        <dbReference type="ChEBI" id="CHEBI:29950"/>
        <dbReference type="ChEBI" id="CHEBI:44120"/>
        <dbReference type="ChEBI" id="CHEBI:50058"/>
        <dbReference type="EC" id="1.8.4.11"/>
    </reaction>
</comment>
<dbReference type="NCBIfam" id="TIGR00401">
    <property type="entry name" value="msrA"/>
    <property type="match status" value="1"/>
</dbReference>
<dbReference type="SUPFAM" id="SSF55068">
    <property type="entry name" value="Peptide methionine sulfoxide reductase"/>
    <property type="match status" value="1"/>
</dbReference>
<evidence type="ECO:0000313" key="7">
    <source>
        <dbReference type="Proteomes" id="UP001596018"/>
    </source>
</evidence>
<keyword evidence="1 4" id="KW-0560">Oxidoreductase</keyword>
<comment type="function">
    <text evidence="4">Has an important function as a repair enzyme for proteins that have been inactivated by oxidation. Catalyzes the reversible oxidation-reduction of methionine sulfoxide in proteins to methionine.</text>
</comment>
<reference evidence="7" key="1">
    <citation type="journal article" date="2019" name="Int. J. Syst. Evol. Microbiol.">
        <title>The Global Catalogue of Microorganisms (GCM) 10K type strain sequencing project: providing services to taxonomists for standard genome sequencing and annotation.</title>
        <authorList>
            <consortium name="The Broad Institute Genomics Platform"/>
            <consortium name="The Broad Institute Genome Sequencing Center for Infectious Disease"/>
            <person name="Wu L."/>
            <person name="Ma J."/>
        </authorList>
    </citation>
    <scope>NUCLEOTIDE SEQUENCE [LARGE SCALE GENOMIC DNA]</scope>
    <source>
        <strain evidence="7">KACC 12822</strain>
    </source>
</reference>
<comment type="catalytic activity">
    <reaction evidence="3 4">
        <text>[thioredoxin]-disulfide + L-methionine + H2O = L-methionine (S)-S-oxide + [thioredoxin]-dithiol</text>
        <dbReference type="Rhea" id="RHEA:19993"/>
        <dbReference type="Rhea" id="RHEA-COMP:10698"/>
        <dbReference type="Rhea" id="RHEA-COMP:10700"/>
        <dbReference type="ChEBI" id="CHEBI:15377"/>
        <dbReference type="ChEBI" id="CHEBI:29950"/>
        <dbReference type="ChEBI" id="CHEBI:50058"/>
        <dbReference type="ChEBI" id="CHEBI:57844"/>
        <dbReference type="ChEBI" id="CHEBI:58772"/>
        <dbReference type="EC" id="1.8.4.11"/>
    </reaction>
</comment>
<evidence type="ECO:0000256" key="4">
    <source>
        <dbReference type="HAMAP-Rule" id="MF_01401"/>
    </source>
</evidence>
<gene>
    <name evidence="4 6" type="primary">msrA</name>
    <name evidence="6" type="ORF">ACFPK0_07565</name>
</gene>
<feature type="active site" evidence="4">
    <location>
        <position position="66"/>
    </location>
</feature>
<evidence type="ECO:0000256" key="2">
    <source>
        <dbReference type="ARBA" id="ARBA00047806"/>
    </source>
</evidence>
<dbReference type="Gene3D" id="3.30.1060.10">
    <property type="entry name" value="Peptide methionine sulphoxide reductase MsrA"/>
    <property type="match status" value="1"/>
</dbReference>
<evidence type="ECO:0000256" key="1">
    <source>
        <dbReference type="ARBA" id="ARBA00023002"/>
    </source>
</evidence>
<dbReference type="PANTHER" id="PTHR43774">
    <property type="entry name" value="PEPTIDE METHIONINE SULFOXIDE REDUCTASE"/>
    <property type="match status" value="1"/>
</dbReference>
<feature type="domain" description="Peptide methionine sulphoxide reductase MsrA" evidence="5">
    <location>
        <begin position="60"/>
        <end position="210"/>
    </location>
</feature>
<keyword evidence="7" id="KW-1185">Reference proteome</keyword>
<dbReference type="Pfam" id="PF01625">
    <property type="entry name" value="PMSR"/>
    <property type="match status" value="1"/>
</dbReference>
<dbReference type="Proteomes" id="UP001596018">
    <property type="component" value="Unassembled WGS sequence"/>
</dbReference>
<comment type="caution">
    <text evidence="6">The sequence shown here is derived from an EMBL/GenBank/DDBJ whole genome shotgun (WGS) entry which is preliminary data.</text>
</comment>
<sequence>MSMHALAALRHPSWLRALASLPMLIVLAACAPSGAGATSPSSRTVDAPSSARTSGGTAVAVFAGGCFWCMQPPYDKLPGVISTEAGYTGGHTSRPTYRQVSAGGTGHAEAVRVTYDPRKVSYPKLLDVFWHNIDPVAVNRQFCDVGDQYRSAIFPIGPQQRGEAEASLRAIQADPRFKRPIATRIEPAATFYPAEEYHQAYYRKNPLRYKYYRYGCGRDQRLQQIWGNAG</sequence>
<comment type="similarity">
    <text evidence="4">Belongs to the MsrA Met sulfoxide reductase family.</text>
</comment>
<dbReference type="RefSeq" id="WP_377339502.1">
    <property type="nucleotide sequence ID" value="NZ_JALBWS010000014.1"/>
</dbReference>
<organism evidence="6 7">
    <name type="scientific">Rhodanobacter ginsenosidimutans</name>
    <dbReference type="NCBI Taxonomy" id="490571"/>
    <lineage>
        <taxon>Bacteria</taxon>
        <taxon>Pseudomonadati</taxon>
        <taxon>Pseudomonadota</taxon>
        <taxon>Gammaproteobacteria</taxon>
        <taxon>Lysobacterales</taxon>
        <taxon>Rhodanobacteraceae</taxon>
        <taxon>Rhodanobacter</taxon>
    </lineage>
</organism>
<dbReference type="GO" id="GO:0008113">
    <property type="term" value="F:peptide-methionine (S)-S-oxide reductase activity"/>
    <property type="evidence" value="ECO:0007669"/>
    <property type="project" value="UniProtKB-EC"/>
</dbReference>
<dbReference type="EMBL" id="JBHSMM010000001">
    <property type="protein sequence ID" value="MFC5439865.1"/>
    <property type="molecule type" value="Genomic_DNA"/>
</dbReference>
<dbReference type="EC" id="1.8.4.11" evidence="4"/>
<dbReference type="HAMAP" id="MF_01401">
    <property type="entry name" value="MsrA"/>
    <property type="match status" value="1"/>
</dbReference>
<name>A0ABW0JWY7_9GAMM</name>
<proteinExistence type="inferred from homology"/>